<dbReference type="GO" id="GO:0051537">
    <property type="term" value="F:2 iron, 2 sulfur cluster binding"/>
    <property type="evidence" value="ECO:0007669"/>
    <property type="project" value="UniProtKB-KW"/>
</dbReference>
<sequence>MCGLVAAALSACGESAPRKTGGVGSARPGDRVTPAASVPVGGGVLVDMPGNAQLLVVQPRPGEFRAFDPSCPHVGSLVNPPTGGVITCPLHGSAFDPETGSVRKGPATTGLSEVEITLSGEELLLS</sequence>
<evidence type="ECO:0000313" key="7">
    <source>
        <dbReference type="EMBL" id="SDH19599.1"/>
    </source>
</evidence>
<dbReference type="OrthoDB" id="25106at2"/>
<keyword evidence="4" id="KW-0411">Iron-sulfur</keyword>
<evidence type="ECO:0000256" key="1">
    <source>
        <dbReference type="ARBA" id="ARBA00022714"/>
    </source>
</evidence>
<reference evidence="8" key="1">
    <citation type="submission" date="2016-10" db="EMBL/GenBank/DDBJ databases">
        <authorList>
            <person name="Varghese N."/>
            <person name="Submissions S."/>
        </authorList>
    </citation>
    <scope>NUCLEOTIDE SEQUENCE [LARGE SCALE GENOMIC DNA]</scope>
    <source>
        <strain evidence="8">CGMCC 4.3506</strain>
    </source>
</reference>
<keyword evidence="8" id="KW-1185">Reference proteome</keyword>
<evidence type="ECO:0000256" key="5">
    <source>
        <dbReference type="ARBA" id="ARBA00023157"/>
    </source>
</evidence>
<dbReference type="Pfam" id="PF00355">
    <property type="entry name" value="Rieske"/>
    <property type="match status" value="1"/>
</dbReference>
<feature type="domain" description="Rieske" evidence="6">
    <location>
        <begin position="31"/>
        <end position="125"/>
    </location>
</feature>
<dbReference type="Gene3D" id="2.102.10.10">
    <property type="entry name" value="Rieske [2Fe-2S] iron-sulphur domain"/>
    <property type="match status" value="1"/>
</dbReference>
<evidence type="ECO:0000313" key="8">
    <source>
        <dbReference type="Proteomes" id="UP000199623"/>
    </source>
</evidence>
<dbReference type="SUPFAM" id="SSF50022">
    <property type="entry name" value="ISP domain"/>
    <property type="match status" value="1"/>
</dbReference>
<dbReference type="STRING" id="200378.SAMN05216553_117157"/>
<dbReference type="AlphaFoldDB" id="A0A1G8AFD0"/>
<keyword evidence="2" id="KW-0479">Metal-binding</keyword>
<organism evidence="7 8">
    <name type="scientific">Lentzea fradiae</name>
    <dbReference type="NCBI Taxonomy" id="200378"/>
    <lineage>
        <taxon>Bacteria</taxon>
        <taxon>Bacillati</taxon>
        <taxon>Actinomycetota</taxon>
        <taxon>Actinomycetes</taxon>
        <taxon>Pseudonocardiales</taxon>
        <taxon>Pseudonocardiaceae</taxon>
        <taxon>Lentzea</taxon>
    </lineage>
</organism>
<accession>A0A1G8AFD0</accession>
<gene>
    <name evidence="7" type="ORF">SAMN05216553_117157</name>
</gene>
<dbReference type="EMBL" id="FNCC01000017">
    <property type="protein sequence ID" value="SDH19599.1"/>
    <property type="molecule type" value="Genomic_DNA"/>
</dbReference>
<dbReference type="Proteomes" id="UP000199623">
    <property type="component" value="Unassembled WGS sequence"/>
</dbReference>
<dbReference type="GO" id="GO:0004497">
    <property type="term" value="F:monooxygenase activity"/>
    <property type="evidence" value="ECO:0007669"/>
    <property type="project" value="UniProtKB-ARBA"/>
</dbReference>
<dbReference type="InterPro" id="IPR017941">
    <property type="entry name" value="Rieske_2Fe-2S"/>
</dbReference>
<evidence type="ECO:0000259" key="6">
    <source>
        <dbReference type="PROSITE" id="PS51296"/>
    </source>
</evidence>
<keyword evidence="3" id="KW-0408">Iron</keyword>
<dbReference type="PROSITE" id="PS51296">
    <property type="entry name" value="RIESKE"/>
    <property type="match status" value="1"/>
</dbReference>
<proteinExistence type="predicted"/>
<protein>
    <submittedName>
        <fullName evidence="7">Ferredoxin subunit of nitrite reductase or a ring-hydroxylating dioxygenase</fullName>
    </submittedName>
</protein>
<keyword evidence="1" id="KW-0001">2Fe-2S</keyword>
<name>A0A1G8AFD0_9PSEU</name>
<dbReference type="InterPro" id="IPR036922">
    <property type="entry name" value="Rieske_2Fe-2S_sf"/>
</dbReference>
<dbReference type="PRINTS" id="PR00162">
    <property type="entry name" value="RIESKE"/>
</dbReference>
<evidence type="ECO:0000256" key="2">
    <source>
        <dbReference type="ARBA" id="ARBA00022723"/>
    </source>
</evidence>
<keyword evidence="5" id="KW-1015">Disulfide bond</keyword>
<dbReference type="CDD" id="cd03467">
    <property type="entry name" value="Rieske"/>
    <property type="match status" value="1"/>
</dbReference>
<evidence type="ECO:0000256" key="3">
    <source>
        <dbReference type="ARBA" id="ARBA00023004"/>
    </source>
</evidence>
<dbReference type="GO" id="GO:0051213">
    <property type="term" value="F:dioxygenase activity"/>
    <property type="evidence" value="ECO:0007669"/>
    <property type="project" value="UniProtKB-KW"/>
</dbReference>
<dbReference type="GO" id="GO:0016705">
    <property type="term" value="F:oxidoreductase activity, acting on paired donors, with incorporation or reduction of molecular oxygen"/>
    <property type="evidence" value="ECO:0007669"/>
    <property type="project" value="UniProtKB-ARBA"/>
</dbReference>
<keyword evidence="7" id="KW-0223">Dioxygenase</keyword>
<dbReference type="GO" id="GO:0046872">
    <property type="term" value="F:metal ion binding"/>
    <property type="evidence" value="ECO:0007669"/>
    <property type="project" value="UniProtKB-KW"/>
</dbReference>
<keyword evidence="7" id="KW-0560">Oxidoreductase</keyword>
<dbReference type="InterPro" id="IPR005805">
    <property type="entry name" value="Rieske_Fe-S_prot_C"/>
</dbReference>
<evidence type="ECO:0000256" key="4">
    <source>
        <dbReference type="ARBA" id="ARBA00023014"/>
    </source>
</evidence>
<dbReference type="GO" id="GO:0016020">
    <property type="term" value="C:membrane"/>
    <property type="evidence" value="ECO:0007669"/>
    <property type="project" value="InterPro"/>
</dbReference>